<sequence length="122" mass="13744">MSEPQALCASAELLERGDAVVFDVMLWREPARAFALRFDGKVVCYLNRCAHVPTEMDWQPGKFLDEDKRWIICSIHGAVYEPSNGRCTGGPCRGDGLQVVDVFERDGQVFWIPNPDVQPVVF</sequence>
<accession>A0ABS5DY60</accession>
<dbReference type="PROSITE" id="PS51296">
    <property type="entry name" value="RIESKE"/>
    <property type="match status" value="1"/>
</dbReference>
<dbReference type="InterPro" id="IPR017941">
    <property type="entry name" value="Rieske_2Fe-2S"/>
</dbReference>
<evidence type="ECO:0000256" key="3">
    <source>
        <dbReference type="ARBA" id="ARBA00023004"/>
    </source>
</evidence>
<evidence type="ECO:0000313" key="6">
    <source>
        <dbReference type="EMBL" id="MBQ0936082.1"/>
    </source>
</evidence>
<protein>
    <submittedName>
        <fullName evidence="6">Rieske 2Fe-2S domain-containing protein</fullName>
    </submittedName>
</protein>
<dbReference type="EMBL" id="JAGQDG010000004">
    <property type="protein sequence ID" value="MBQ0936082.1"/>
    <property type="molecule type" value="Genomic_DNA"/>
</dbReference>
<feature type="domain" description="Rieske" evidence="5">
    <location>
        <begin position="5"/>
        <end position="111"/>
    </location>
</feature>
<keyword evidence="3" id="KW-0408">Iron</keyword>
<name>A0ABS5DY60_9BURK</name>
<evidence type="ECO:0000256" key="4">
    <source>
        <dbReference type="ARBA" id="ARBA00023014"/>
    </source>
</evidence>
<evidence type="ECO:0000256" key="1">
    <source>
        <dbReference type="ARBA" id="ARBA00022714"/>
    </source>
</evidence>
<keyword evidence="1" id="KW-0001">2Fe-2S</keyword>
<evidence type="ECO:0000259" key="5">
    <source>
        <dbReference type="PROSITE" id="PS51296"/>
    </source>
</evidence>
<comment type="caution">
    <text evidence="6">The sequence shown here is derived from an EMBL/GenBank/DDBJ whole genome shotgun (WGS) entry which is preliminary data.</text>
</comment>
<evidence type="ECO:0000256" key="2">
    <source>
        <dbReference type="ARBA" id="ARBA00022723"/>
    </source>
</evidence>
<dbReference type="RefSeq" id="WP_210809390.1">
    <property type="nucleotide sequence ID" value="NZ_JAGQDG010000004.1"/>
</dbReference>
<proteinExistence type="predicted"/>
<keyword evidence="4" id="KW-0411">Iron-sulfur</keyword>
<keyword evidence="7" id="KW-1185">Reference proteome</keyword>
<dbReference type="Pfam" id="PF00355">
    <property type="entry name" value="Rieske"/>
    <property type="match status" value="1"/>
</dbReference>
<organism evidence="6 7">
    <name type="scientific">Ideonella paludis</name>
    <dbReference type="NCBI Taxonomy" id="1233411"/>
    <lineage>
        <taxon>Bacteria</taxon>
        <taxon>Pseudomonadati</taxon>
        <taxon>Pseudomonadota</taxon>
        <taxon>Betaproteobacteria</taxon>
        <taxon>Burkholderiales</taxon>
        <taxon>Sphaerotilaceae</taxon>
        <taxon>Ideonella</taxon>
    </lineage>
</organism>
<dbReference type="InterPro" id="IPR036922">
    <property type="entry name" value="Rieske_2Fe-2S_sf"/>
</dbReference>
<dbReference type="Proteomes" id="UP000672097">
    <property type="component" value="Unassembled WGS sequence"/>
</dbReference>
<dbReference type="Gene3D" id="2.102.10.10">
    <property type="entry name" value="Rieske [2Fe-2S] iron-sulphur domain"/>
    <property type="match status" value="1"/>
</dbReference>
<dbReference type="SUPFAM" id="SSF50022">
    <property type="entry name" value="ISP domain"/>
    <property type="match status" value="1"/>
</dbReference>
<dbReference type="PANTHER" id="PTHR40261:SF1">
    <property type="entry name" value="RIESKE DOMAIN-CONTAINING PROTEIN"/>
    <property type="match status" value="1"/>
</dbReference>
<keyword evidence="2" id="KW-0479">Metal-binding</keyword>
<dbReference type="PANTHER" id="PTHR40261">
    <property type="match status" value="1"/>
</dbReference>
<evidence type="ECO:0000313" key="7">
    <source>
        <dbReference type="Proteomes" id="UP000672097"/>
    </source>
</evidence>
<gene>
    <name evidence="6" type="ORF">KAK11_12155</name>
</gene>
<reference evidence="6 7" key="1">
    <citation type="submission" date="2021-04" db="EMBL/GenBank/DDBJ databases">
        <title>The genome sequence of type strain Ideonella paludis KCTC 32238.</title>
        <authorList>
            <person name="Liu Y."/>
        </authorList>
    </citation>
    <scope>NUCLEOTIDE SEQUENCE [LARGE SCALE GENOMIC DNA]</scope>
    <source>
        <strain evidence="6 7">KCTC 32238</strain>
    </source>
</reference>